<feature type="chain" id="PRO_5046554625" evidence="4">
    <location>
        <begin position="33"/>
        <end position="576"/>
    </location>
</feature>
<evidence type="ECO:0000313" key="6">
    <source>
        <dbReference type="Proteomes" id="UP001562065"/>
    </source>
</evidence>
<feature type="signal peptide" evidence="4">
    <location>
        <begin position="1"/>
        <end position="32"/>
    </location>
</feature>
<comment type="caution">
    <text evidence="5">The sequence shown here is derived from an EMBL/GenBank/DDBJ whole genome shotgun (WGS) entry which is preliminary data.</text>
</comment>
<keyword evidence="1" id="KW-0677">Repeat</keyword>
<feature type="repeat" description="TPR" evidence="3">
    <location>
        <begin position="492"/>
        <end position="525"/>
    </location>
</feature>
<dbReference type="InterPro" id="IPR011990">
    <property type="entry name" value="TPR-like_helical_dom_sf"/>
</dbReference>
<dbReference type="InterPro" id="IPR019734">
    <property type="entry name" value="TPR_rpt"/>
</dbReference>
<dbReference type="Pfam" id="PF13432">
    <property type="entry name" value="TPR_16"/>
    <property type="match status" value="3"/>
</dbReference>
<sequence length="576" mass="64069">MPVFICLRSYRPLTLSVAAALLLAGCTTTPPAAQPEPAPVPVDYAPYDSSVLADLLVAEVAMQRHVWPLGQSYYRLASADYRSPEVSAQAARLAALLQDPEQTLAQSERWLSLAPDSGEAHQLAALANIQLGRRDAAAHHIDRLLALEPRIGLTRLVAHAEGLDQDASANLMAALAQLTDRYPDQGALWYARALHLRSESDMPGSLAAVERAIRLQPRHEEARLLKGRLLYEAGNTRAALRHLRREVRRAPDSLRPRVIYVRYLLEAGDADQAAKQLQILTEKFPDDQDLQLSLGLFALQQDHRDTGRAILEALLEAGYQPSEMQLYLGQLEELEGRPQLAIEHYLQVQDGDNVLPAQVQAARLMADIGQYRAMHRQLANLRQQFPQELPRLYAMEAELLSLQQPEAALLLLNEALETLPDHPSLLYGRAMLAEQIGLLEVTFADLRRILVRDPNNTEALNALGYTLADRSDQYEEAYGLIQRALAKQPDNPAILDSMGWVLFKLGRAEEAVPYLERAYRAYPDAEVAAHLGEVLWHLGRQQEARSLWRDALSMDEGGGHPVLDSTLQRLLNGVAP</sequence>
<proteinExistence type="predicted"/>
<keyword evidence="4" id="KW-0732">Signal</keyword>
<evidence type="ECO:0000256" key="2">
    <source>
        <dbReference type="ARBA" id="ARBA00022803"/>
    </source>
</evidence>
<gene>
    <name evidence="5" type="ORF">AB5I84_04410</name>
</gene>
<keyword evidence="2 3" id="KW-0802">TPR repeat</keyword>
<reference evidence="5 6" key="1">
    <citation type="submission" date="2024-07" db="EMBL/GenBank/DDBJ databases">
        <authorList>
            <person name="Ren Q."/>
        </authorList>
    </citation>
    <scope>NUCLEOTIDE SEQUENCE [LARGE SCALE GENOMIC DNA]</scope>
    <source>
        <strain evidence="5 6">REN37</strain>
    </source>
</reference>
<evidence type="ECO:0000256" key="1">
    <source>
        <dbReference type="ARBA" id="ARBA00022737"/>
    </source>
</evidence>
<dbReference type="SUPFAM" id="SSF48452">
    <property type="entry name" value="TPR-like"/>
    <property type="match status" value="2"/>
</dbReference>
<dbReference type="InterPro" id="IPR051012">
    <property type="entry name" value="CellSynth/LPSAsmb/PSIAsmb"/>
</dbReference>
<dbReference type="PANTHER" id="PTHR45586:SF1">
    <property type="entry name" value="LIPOPOLYSACCHARIDE ASSEMBLY PROTEIN B"/>
    <property type="match status" value="1"/>
</dbReference>
<name>A0ABV4AFT0_9GAMM</name>
<evidence type="ECO:0000256" key="4">
    <source>
        <dbReference type="SAM" id="SignalP"/>
    </source>
</evidence>
<evidence type="ECO:0000256" key="3">
    <source>
        <dbReference type="PROSITE-ProRule" id="PRU00339"/>
    </source>
</evidence>
<organism evidence="5 6">
    <name type="scientific">Isoalcanivorax beigongshangi</name>
    <dbReference type="NCBI Taxonomy" id="3238810"/>
    <lineage>
        <taxon>Bacteria</taxon>
        <taxon>Pseudomonadati</taxon>
        <taxon>Pseudomonadota</taxon>
        <taxon>Gammaproteobacteria</taxon>
        <taxon>Oceanospirillales</taxon>
        <taxon>Alcanivoracaceae</taxon>
        <taxon>Isoalcanivorax</taxon>
    </lineage>
</organism>
<dbReference type="Gene3D" id="1.25.40.10">
    <property type="entry name" value="Tetratricopeptide repeat domain"/>
    <property type="match status" value="3"/>
</dbReference>
<dbReference type="RefSeq" id="WP_369454644.1">
    <property type="nucleotide sequence ID" value="NZ_JBGCUO010000001.1"/>
</dbReference>
<dbReference type="SMART" id="SM00028">
    <property type="entry name" value="TPR"/>
    <property type="match status" value="8"/>
</dbReference>
<dbReference type="Proteomes" id="UP001562065">
    <property type="component" value="Unassembled WGS sequence"/>
</dbReference>
<dbReference type="EMBL" id="JBGCUO010000001">
    <property type="protein sequence ID" value="MEY1661387.1"/>
    <property type="molecule type" value="Genomic_DNA"/>
</dbReference>
<evidence type="ECO:0000313" key="5">
    <source>
        <dbReference type="EMBL" id="MEY1661387.1"/>
    </source>
</evidence>
<dbReference type="PANTHER" id="PTHR45586">
    <property type="entry name" value="TPR REPEAT-CONTAINING PROTEIN PA4667"/>
    <property type="match status" value="1"/>
</dbReference>
<protein>
    <submittedName>
        <fullName evidence="5">Tetratricopeptide repeat protein</fullName>
    </submittedName>
</protein>
<accession>A0ABV4AFT0</accession>
<dbReference type="PROSITE" id="PS50005">
    <property type="entry name" value="TPR"/>
    <property type="match status" value="1"/>
</dbReference>
<keyword evidence="6" id="KW-1185">Reference proteome</keyword>